<evidence type="ECO:0000313" key="1">
    <source>
        <dbReference type="EMBL" id="QCD83037.1"/>
    </source>
</evidence>
<dbReference type="EMBL" id="CP039346">
    <property type="protein sequence ID" value="QCD83037.1"/>
    <property type="molecule type" value="Genomic_DNA"/>
</dbReference>
<accession>A0A4D6L3C8</accession>
<gene>
    <name evidence="1" type="ORF">DEO72_LG2g3380</name>
</gene>
<keyword evidence="2" id="KW-1185">Reference proteome</keyword>
<organism evidence="1 2">
    <name type="scientific">Vigna unguiculata</name>
    <name type="common">Cowpea</name>
    <dbReference type="NCBI Taxonomy" id="3917"/>
    <lineage>
        <taxon>Eukaryota</taxon>
        <taxon>Viridiplantae</taxon>
        <taxon>Streptophyta</taxon>
        <taxon>Embryophyta</taxon>
        <taxon>Tracheophyta</taxon>
        <taxon>Spermatophyta</taxon>
        <taxon>Magnoliopsida</taxon>
        <taxon>eudicotyledons</taxon>
        <taxon>Gunneridae</taxon>
        <taxon>Pentapetalae</taxon>
        <taxon>rosids</taxon>
        <taxon>fabids</taxon>
        <taxon>Fabales</taxon>
        <taxon>Fabaceae</taxon>
        <taxon>Papilionoideae</taxon>
        <taxon>50 kb inversion clade</taxon>
        <taxon>NPAAA clade</taxon>
        <taxon>indigoferoid/millettioid clade</taxon>
        <taxon>Phaseoleae</taxon>
        <taxon>Vigna</taxon>
    </lineage>
</organism>
<sequence length="116" mass="12493">MVAGTGLHSGVVLPLQVKVSAVVAVRRRCCDDVRKWCSSQCCTLSVVVRGTLCARRWRCGGSRARGEDELAVVSGLAMRMRCGEGADGALQVKVARRRRWWRFAVVRPGGVGAHGG</sequence>
<protein>
    <submittedName>
        <fullName evidence="1">Uncharacterized protein</fullName>
    </submittedName>
</protein>
<name>A0A4D6L3C8_VIGUN</name>
<evidence type="ECO:0000313" key="2">
    <source>
        <dbReference type="Proteomes" id="UP000501690"/>
    </source>
</evidence>
<reference evidence="1 2" key="1">
    <citation type="submission" date="2019-04" db="EMBL/GenBank/DDBJ databases">
        <title>An improved genome assembly and genetic linkage map for asparagus bean, Vigna unguiculata ssp. sesquipedialis.</title>
        <authorList>
            <person name="Xia Q."/>
            <person name="Zhang R."/>
            <person name="Dong Y."/>
        </authorList>
    </citation>
    <scope>NUCLEOTIDE SEQUENCE [LARGE SCALE GENOMIC DNA]</scope>
    <source>
        <tissue evidence="1">Leaf</tissue>
    </source>
</reference>
<dbReference type="AlphaFoldDB" id="A0A4D6L3C8"/>
<proteinExistence type="predicted"/>
<dbReference type="Proteomes" id="UP000501690">
    <property type="component" value="Linkage Group LG2"/>
</dbReference>